<comment type="caution">
    <text evidence="2">The sequence shown here is derived from an EMBL/GenBank/DDBJ whole genome shotgun (WGS) entry which is preliminary data.</text>
</comment>
<organism evidence="2 3">
    <name type="scientific">Motilimonas pumila</name>
    <dbReference type="NCBI Taxonomy" id="2303987"/>
    <lineage>
        <taxon>Bacteria</taxon>
        <taxon>Pseudomonadati</taxon>
        <taxon>Pseudomonadota</taxon>
        <taxon>Gammaproteobacteria</taxon>
        <taxon>Alteromonadales</taxon>
        <taxon>Alteromonadales genera incertae sedis</taxon>
        <taxon>Motilimonas</taxon>
    </lineage>
</organism>
<dbReference type="EMBL" id="QZCH01000016">
    <property type="protein sequence ID" value="RJG42501.1"/>
    <property type="molecule type" value="Genomic_DNA"/>
</dbReference>
<feature type="transmembrane region" description="Helical" evidence="1">
    <location>
        <begin position="135"/>
        <end position="159"/>
    </location>
</feature>
<dbReference type="Proteomes" id="UP000283255">
    <property type="component" value="Unassembled WGS sequence"/>
</dbReference>
<name>A0A418YDB8_9GAMM</name>
<protein>
    <submittedName>
        <fullName evidence="2">DUF2955 domain-containing protein</fullName>
    </submittedName>
</protein>
<proteinExistence type="predicted"/>
<accession>A0A418YDB8</accession>
<keyword evidence="1" id="KW-1133">Transmembrane helix</keyword>
<evidence type="ECO:0000313" key="3">
    <source>
        <dbReference type="Proteomes" id="UP000283255"/>
    </source>
</evidence>
<feature type="transmembrane region" description="Helical" evidence="1">
    <location>
        <begin position="85"/>
        <end position="103"/>
    </location>
</feature>
<sequence>MSVNAVATEEQILRRRILRFTIGMTLAVGITALFNWPLAYVAPVFLAKFLIDRQAPTVQTVYELIISMMVTVAIAWFTTVGLTQYPSLLMPLIAVLMVWSYYLFTDPKWNFFATIMLMACLLVPYMAIIDPGAGMFVGVGLSGAGVVAVVLFTLLHLFYPDLAPVRDSHAQAMQSKSERLFESCKALLLSFPVICYFYTFEVSGAILTMIFIALLSLQTAGKKSVKISMFMLLTNIIGGIIAILIYNIVTFVPVIGFYLGIIFLVSLVFSQKMYSMPEKAPIFSTIYSTLLVLVSSTMASTGKDVDTNFYLRIAQIGLACIYLIIVSYFIDSRDWKILKRASAND</sequence>
<dbReference type="OrthoDB" id="6222260at2"/>
<reference evidence="2 3" key="2">
    <citation type="submission" date="2019-01" db="EMBL/GenBank/DDBJ databases">
        <title>Motilimonas pumilus sp. nov., isolated from the gut of sea cucumber (Apostichopus japonicus).</title>
        <authorList>
            <person name="Wang F.-Q."/>
            <person name="Ren L.-H."/>
            <person name="Lin Y.-W."/>
            <person name="Sun G.-H."/>
            <person name="Du Z.-J."/>
            <person name="Zhao J.-X."/>
            <person name="Liu X.-J."/>
            <person name="Liu L.-J."/>
        </authorList>
    </citation>
    <scope>NUCLEOTIDE SEQUENCE [LARGE SCALE GENOMIC DNA]</scope>
    <source>
        <strain evidence="2 3">PLHSC7-2</strain>
    </source>
</reference>
<feature type="transmembrane region" description="Helical" evidence="1">
    <location>
        <begin position="251"/>
        <end position="270"/>
    </location>
</feature>
<evidence type="ECO:0000256" key="1">
    <source>
        <dbReference type="SAM" id="Phobius"/>
    </source>
</evidence>
<keyword evidence="1" id="KW-0472">Membrane</keyword>
<feature type="transmembrane region" description="Helical" evidence="1">
    <location>
        <begin position="186"/>
        <end position="215"/>
    </location>
</feature>
<reference evidence="2 3" key="1">
    <citation type="submission" date="2018-09" db="EMBL/GenBank/DDBJ databases">
        <authorList>
            <person name="Wang F."/>
        </authorList>
    </citation>
    <scope>NUCLEOTIDE SEQUENCE [LARGE SCALE GENOMIC DNA]</scope>
    <source>
        <strain evidence="2 3">PLHSC7-2</strain>
    </source>
</reference>
<dbReference type="RefSeq" id="WP_119911128.1">
    <property type="nucleotide sequence ID" value="NZ_QZCH01000016.1"/>
</dbReference>
<feature type="transmembrane region" description="Helical" evidence="1">
    <location>
        <begin position="20"/>
        <end position="40"/>
    </location>
</feature>
<feature type="transmembrane region" description="Helical" evidence="1">
    <location>
        <begin position="60"/>
        <end position="78"/>
    </location>
</feature>
<dbReference type="Pfam" id="PF11168">
    <property type="entry name" value="DUF2955"/>
    <property type="match status" value="1"/>
</dbReference>
<evidence type="ECO:0000313" key="2">
    <source>
        <dbReference type="EMBL" id="RJG42501.1"/>
    </source>
</evidence>
<dbReference type="AlphaFoldDB" id="A0A418YDB8"/>
<gene>
    <name evidence="2" type="ORF">D1Z90_12590</name>
</gene>
<dbReference type="InterPro" id="IPR022604">
    <property type="entry name" value="DUF2955"/>
</dbReference>
<feature type="transmembrane region" description="Helical" evidence="1">
    <location>
        <begin position="282"/>
        <end position="303"/>
    </location>
</feature>
<feature type="transmembrane region" description="Helical" evidence="1">
    <location>
        <begin position="309"/>
        <end position="330"/>
    </location>
</feature>
<feature type="transmembrane region" description="Helical" evidence="1">
    <location>
        <begin position="109"/>
        <end position="128"/>
    </location>
</feature>
<keyword evidence="3" id="KW-1185">Reference proteome</keyword>
<keyword evidence="1" id="KW-0812">Transmembrane</keyword>
<feature type="transmembrane region" description="Helical" evidence="1">
    <location>
        <begin position="227"/>
        <end position="245"/>
    </location>
</feature>